<name>A0A7Z2GHX6_9BURK</name>
<dbReference type="OrthoDB" id="9913629at2"/>
<sequence length="96" mass="10655">MHEVKITFPEAARAVLISIDTDGELVTLPIDSGFSVLNIERDLMSHLNERPFSDERLSQLMNYVAGRIEARQRAAASRGVAFPSGSEWRVVEGAVR</sequence>
<keyword evidence="2" id="KW-1185">Reference proteome</keyword>
<protein>
    <submittedName>
        <fullName evidence="1">Uncharacterized protein</fullName>
    </submittedName>
</protein>
<dbReference type="KEGG" id="pacs:FAZ98_10450"/>
<organism evidence="1 2">
    <name type="scientific">Paraburkholderia acidisoli</name>
    <dbReference type="NCBI Taxonomy" id="2571748"/>
    <lineage>
        <taxon>Bacteria</taxon>
        <taxon>Pseudomonadati</taxon>
        <taxon>Pseudomonadota</taxon>
        <taxon>Betaproteobacteria</taxon>
        <taxon>Burkholderiales</taxon>
        <taxon>Burkholderiaceae</taxon>
        <taxon>Paraburkholderia</taxon>
    </lineage>
</organism>
<dbReference type="RefSeq" id="WP_158951146.1">
    <property type="nucleotide sequence ID" value="NZ_CP046913.1"/>
</dbReference>
<dbReference type="Proteomes" id="UP000433577">
    <property type="component" value="Chromosome 1"/>
</dbReference>
<gene>
    <name evidence="1" type="ORF">FAZ98_10450</name>
</gene>
<evidence type="ECO:0000313" key="1">
    <source>
        <dbReference type="EMBL" id="QGZ62115.1"/>
    </source>
</evidence>
<dbReference type="AlphaFoldDB" id="A0A7Z2GHX6"/>
<evidence type="ECO:0000313" key="2">
    <source>
        <dbReference type="Proteomes" id="UP000433577"/>
    </source>
</evidence>
<reference evidence="1 2" key="1">
    <citation type="submission" date="2019-12" db="EMBL/GenBank/DDBJ databases">
        <title>Paraburkholderia acidiphila 7Q-K02 sp. nov and Paraburkholderia acidisoli DHF22 sp. nov., two strains isolated from forest soil.</title>
        <authorList>
            <person name="Gao Z."/>
            <person name="Qiu L."/>
        </authorList>
    </citation>
    <scope>NUCLEOTIDE SEQUENCE [LARGE SCALE GENOMIC DNA]</scope>
    <source>
        <strain evidence="1 2">DHF22</strain>
    </source>
</reference>
<dbReference type="EMBL" id="CP046913">
    <property type="protein sequence ID" value="QGZ62115.1"/>
    <property type="molecule type" value="Genomic_DNA"/>
</dbReference>
<accession>A0A7Z2GHX6</accession>
<proteinExistence type="predicted"/>